<dbReference type="InterPro" id="IPR020915">
    <property type="entry name" value="UPF0311"/>
</dbReference>
<evidence type="ECO:0000256" key="1">
    <source>
        <dbReference type="HAMAP-Rule" id="MF_00775"/>
    </source>
</evidence>
<gene>
    <name evidence="2" type="ORF">ABGN05_28125</name>
</gene>
<dbReference type="Gene3D" id="2.40.160.20">
    <property type="match status" value="1"/>
</dbReference>
<organism evidence="2 3">
    <name type="scientific">Aquibium pacificus</name>
    <dbReference type="NCBI Taxonomy" id="3153579"/>
    <lineage>
        <taxon>Bacteria</taxon>
        <taxon>Pseudomonadati</taxon>
        <taxon>Pseudomonadota</taxon>
        <taxon>Alphaproteobacteria</taxon>
        <taxon>Hyphomicrobiales</taxon>
        <taxon>Phyllobacteriaceae</taxon>
        <taxon>Aquibium</taxon>
    </lineage>
</organism>
<dbReference type="HAMAP" id="MF_00775">
    <property type="entry name" value="UPF0311"/>
    <property type="match status" value="1"/>
</dbReference>
<reference evidence="2 3" key="1">
    <citation type="submission" date="2024-05" db="EMBL/GenBank/DDBJ databases">
        <authorList>
            <person name="Jiang F."/>
        </authorList>
    </citation>
    <scope>NUCLEOTIDE SEQUENCE [LARGE SCALE GENOMIC DNA]</scope>
    <source>
        <strain evidence="2 3">LZ166</strain>
    </source>
</reference>
<name>A0ABV3SRT3_9HYPH</name>
<dbReference type="EMBL" id="JBDPGJ010000010">
    <property type="protein sequence ID" value="MEX0409514.1"/>
    <property type="molecule type" value="Genomic_DNA"/>
</dbReference>
<keyword evidence="3" id="KW-1185">Reference proteome</keyword>
<accession>A0ABV3SRT3</accession>
<dbReference type="Pfam" id="PF11578">
    <property type="entry name" value="DUF3237"/>
    <property type="match status" value="1"/>
</dbReference>
<proteinExistence type="inferred from homology"/>
<sequence>MEPRFEFAMAVTIRLKKRLSLGPLPVGGNRLSVGIEGGSFEGPAIRGEVLPGGGEWPHVREDDVFCFDARYHLRTEDGTTILLHNRGYRHASPEVMERLWALRPGDVVSPTEYYFRCTPAFEVAPGPHGWLSRHVFVGLGERFETGNRIRYFKVL</sequence>
<dbReference type="PANTHER" id="PTHR37315:SF1">
    <property type="entry name" value="UPF0311 PROTEIN BLR7842"/>
    <property type="match status" value="1"/>
</dbReference>
<comment type="similarity">
    <text evidence="1">Belongs to the UPF0311 family.</text>
</comment>
<dbReference type="Proteomes" id="UP001556692">
    <property type="component" value="Unassembled WGS sequence"/>
</dbReference>
<dbReference type="PANTHER" id="PTHR37315">
    <property type="entry name" value="UPF0311 PROTEIN BLR7842"/>
    <property type="match status" value="1"/>
</dbReference>
<dbReference type="RefSeq" id="WP_367957382.1">
    <property type="nucleotide sequence ID" value="NZ_JBDPGJ010000010.1"/>
</dbReference>
<protein>
    <recommendedName>
        <fullName evidence="1">UPF0311 protein ABGN05_28125</fullName>
    </recommendedName>
</protein>
<evidence type="ECO:0000313" key="2">
    <source>
        <dbReference type="EMBL" id="MEX0409514.1"/>
    </source>
</evidence>
<evidence type="ECO:0000313" key="3">
    <source>
        <dbReference type="Proteomes" id="UP001556692"/>
    </source>
</evidence>
<comment type="caution">
    <text evidence="2">The sequence shown here is derived from an EMBL/GenBank/DDBJ whole genome shotgun (WGS) entry which is preliminary data.</text>
</comment>